<dbReference type="SMART" id="SM00465">
    <property type="entry name" value="GIYc"/>
    <property type="match status" value="1"/>
</dbReference>
<feature type="domain" description="GIY-YIG" evidence="2">
    <location>
        <begin position="22"/>
        <end position="97"/>
    </location>
</feature>
<comment type="caution">
    <text evidence="3">The sequence shown here is derived from an EMBL/GenBank/DDBJ whole genome shotgun (WGS) entry which is preliminary data.</text>
</comment>
<evidence type="ECO:0000313" key="4">
    <source>
        <dbReference type="Proteomes" id="UP000295773"/>
    </source>
</evidence>
<keyword evidence="3" id="KW-0378">Hydrolase</keyword>
<keyword evidence="4" id="KW-1185">Reference proteome</keyword>
<dbReference type="EMBL" id="SMBP01000001">
    <property type="protein sequence ID" value="TCU63653.1"/>
    <property type="molecule type" value="Genomic_DNA"/>
</dbReference>
<keyword evidence="3" id="KW-0540">Nuclease</keyword>
<evidence type="ECO:0000256" key="1">
    <source>
        <dbReference type="ARBA" id="ARBA00007435"/>
    </source>
</evidence>
<dbReference type="InterPro" id="IPR035901">
    <property type="entry name" value="GIY-YIG_endonuc_sf"/>
</dbReference>
<dbReference type="AlphaFoldDB" id="A0A4V2VLF4"/>
<dbReference type="PANTHER" id="PTHR34477">
    <property type="entry name" value="UPF0213 PROTEIN YHBQ"/>
    <property type="match status" value="1"/>
</dbReference>
<dbReference type="PANTHER" id="PTHR34477:SF1">
    <property type="entry name" value="UPF0213 PROTEIN YHBQ"/>
    <property type="match status" value="1"/>
</dbReference>
<accession>A0A4V2VLF4</accession>
<name>A0A4V2VLF4_9FIRM</name>
<reference evidence="3 4" key="1">
    <citation type="submission" date="2019-03" db="EMBL/GenBank/DDBJ databases">
        <title>Genomic Encyclopedia of Type Strains, Phase IV (KMG-IV): sequencing the most valuable type-strain genomes for metagenomic binning, comparative biology and taxonomic classification.</title>
        <authorList>
            <person name="Goeker M."/>
        </authorList>
    </citation>
    <scope>NUCLEOTIDE SEQUENCE [LARGE SCALE GENOMIC DNA]</scope>
    <source>
        <strain evidence="3 4">DSM 29481</strain>
    </source>
</reference>
<dbReference type="GO" id="GO:0004519">
    <property type="term" value="F:endonuclease activity"/>
    <property type="evidence" value="ECO:0007669"/>
    <property type="project" value="UniProtKB-KW"/>
</dbReference>
<proteinExistence type="inferred from homology"/>
<keyword evidence="3" id="KW-0255">Endonuclease</keyword>
<dbReference type="Gene3D" id="3.40.1440.10">
    <property type="entry name" value="GIY-YIG endonuclease"/>
    <property type="match status" value="1"/>
</dbReference>
<gene>
    <name evidence="3" type="ORF">EDD61_101308</name>
</gene>
<dbReference type="Proteomes" id="UP000295773">
    <property type="component" value="Unassembled WGS sequence"/>
</dbReference>
<dbReference type="InterPro" id="IPR000305">
    <property type="entry name" value="GIY-YIG_endonuc"/>
</dbReference>
<dbReference type="Pfam" id="PF01541">
    <property type="entry name" value="GIY-YIG"/>
    <property type="match status" value="1"/>
</dbReference>
<dbReference type="SUPFAM" id="SSF82771">
    <property type="entry name" value="GIY-YIG endonuclease"/>
    <property type="match status" value="1"/>
</dbReference>
<protein>
    <submittedName>
        <fullName evidence="3">Putative endonuclease</fullName>
    </submittedName>
</protein>
<dbReference type="CDD" id="cd10456">
    <property type="entry name" value="GIY-YIG_UPF0213"/>
    <property type="match status" value="1"/>
</dbReference>
<dbReference type="PROSITE" id="PS50164">
    <property type="entry name" value="GIY_YIG"/>
    <property type="match status" value="1"/>
</dbReference>
<evidence type="ECO:0000259" key="2">
    <source>
        <dbReference type="PROSITE" id="PS50164"/>
    </source>
</evidence>
<dbReference type="InterPro" id="IPR050190">
    <property type="entry name" value="UPF0213_domain"/>
</dbReference>
<comment type="similarity">
    <text evidence="1">Belongs to the UPF0213 family.</text>
</comment>
<evidence type="ECO:0000313" key="3">
    <source>
        <dbReference type="EMBL" id="TCU63653.1"/>
    </source>
</evidence>
<organism evidence="3 4">
    <name type="scientific">Longicatena caecimuris</name>
    <dbReference type="NCBI Taxonomy" id="1796635"/>
    <lineage>
        <taxon>Bacteria</taxon>
        <taxon>Bacillati</taxon>
        <taxon>Bacillota</taxon>
        <taxon>Erysipelotrichia</taxon>
        <taxon>Erysipelotrichales</taxon>
        <taxon>Erysipelotrichaceae</taxon>
        <taxon>Longicatena</taxon>
    </lineage>
</organism>
<sequence length="107" mass="12770">MKRIYKKPAILSVPSPKIPYEDGFYVYLLRCCDESLYCGWTTNLRKRFYDHVMKKGAKYTKAHRPLELYYFESCEDAASARKREYAIKQLSRREKLALRNIKKASDF</sequence>